<feature type="domain" description="Methyl-accepting transducer" evidence="4">
    <location>
        <begin position="58"/>
        <end position="315"/>
    </location>
</feature>
<dbReference type="Pfam" id="PF21916">
    <property type="entry name" value="mtd_2nd"/>
    <property type="match status" value="1"/>
</dbReference>
<feature type="compositionally biased region" description="Low complexity" evidence="3">
    <location>
        <begin position="345"/>
        <end position="357"/>
    </location>
</feature>
<dbReference type="SUPFAM" id="SSF58104">
    <property type="entry name" value="Methyl-accepting chemotaxis protein (MCP) signaling domain"/>
    <property type="match status" value="1"/>
</dbReference>
<feature type="compositionally biased region" description="Basic and acidic residues" evidence="3">
    <location>
        <begin position="279"/>
        <end position="288"/>
    </location>
</feature>
<dbReference type="InterPro" id="IPR042095">
    <property type="entry name" value="SUMF_sf"/>
</dbReference>
<organism evidence="5 6">
    <name type="scientific">Bartonella elizabethae Re6043vi</name>
    <dbReference type="NCBI Taxonomy" id="1094554"/>
    <lineage>
        <taxon>Bacteria</taxon>
        <taxon>Pseudomonadati</taxon>
        <taxon>Pseudomonadota</taxon>
        <taxon>Alphaproteobacteria</taxon>
        <taxon>Hyphomicrobiales</taxon>
        <taxon>Bartonellaceae</taxon>
        <taxon>Bartonella</taxon>
    </lineage>
</organism>
<dbReference type="SUPFAM" id="SSF56436">
    <property type="entry name" value="C-type lectin-like"/>
    <property type="match status" value="1"/>
</dbReference>
<dbReference type="Proteomes" id="UP000008942">
    <property type="component" value="Unassembled WGS sequence"/>
</dbReference>
<evidence type="ECO:0000259" key="4">
    <source>
        <dbReference type="PROSITE" id="PS50111"/>
    </source>
</evidence>
<proteinExistence type="predicted"/>
<reference evidence="5 6" key="1">
    <citation type="submission" date="2012-03" db="EMBL/GenBank/DDBJ databases">
        <title>The Genome Sequence of Bartonella elizabethae Re6043vi.</title>
        <authorList>
            <consortium name="The Broad Institute Genome Sequencing Platform"/>
            <consortium name="The Broad Institute Genome Sequencing Center for Infectious Disease"/>
            <person name="Feldgarden M."/>
            <person name="Kirby J."/>
            <person name="Kosoy M."/>
            <person name="Birtles R."/>
            <person name="Probert W.S."/>
            <person name="Chiaraviglio L."/>
            <person name="Young S.K."/>
            <person name="Zeng Q."/>
            <person name="Gargeya S."/>
            <person name="Fitzgerald M."/>
            <person name="Haas B."/>
            <person name="Abouelleil A."/>
            <person name="Alvarado L."/>
            <person name="Arachchi H.M."/>
            <person name="Berlin A."/>
            <person name="Chapman S.B."/>
            <person name="Gearin G."/>
            <person name="Goldberg J."/>
            <person name="Griggs A."/>
            <person name="Gujja S."/>
            <person name="Hansen M."/>
            <person name="Heiman D."/>
            <person name="Howarth C."/>
            <person name="Larimer J."/>
            <person name="Lui A."/>
            <person name="MacDonald P.J.P."/>
            <person name="McCowen C."/>
            <person name="Montmayeur A."/>
            <person name="Murphy C."/>
            <person name="Neiman D."/>
            <person name="Pearson M."/>
            <person name="Priest M."/>
            <person name="Roberts A."/>
            <person name="Saif S."/>
            <person name="Shea T."/>
            <person name="Sisk P."/>
            <person name="Stolte C."/>
            <person name="Sykes S."/>
            <person name="Wortman J."/>
            <person name="Nusbaum C."/>
            <person name="Birren B."/>
        </authorList>
    </citation>
    <scope>NUCLEOTIDE SEQUENCE [LARGE SCALE GENOMIC DNA]</scope>
    <source>
        <strain evidence="5 6">Re6043vi</strain>
    </source>
</reference>
<dbReference type="InterPro" id="IPR004089">
    <property type="entry name" value="MCPsignal_dom"/>
</dbReference>
<dbReference type="EMBL" id="AILW01000002">
    <property type="protein sequence ID" value="EJF84700.1"/>
    <property type="molecule type" value="Genomic_DNA"/>
</dbReference>
<dbReference type="Gene3D" id="2.80.20.10">
    <property type="entry name" value="Tail fiber receptor-binding protein"/>
    <property type="match status" value="1"/>
</dbReference>
<protein>
    <recommendedName>
        <fullName evidence="4">Methyl-accepting transducer domain-containing protein</fullName>
    </recommendedName>
</protein>
<evidence type="ECO:0000256" key="2">
    <source>
        <dbReference type="SAM" id="Coils"/>
    </source>
</evidence>
<feature type="coiled-coil region" evidence="2">
    <location>
        <begin position="49"/>
        <end position="76"/>
    </location>
</feature>
<dbReference type="PROSITE" id="PS50111">
    <property type="entry name" value="CHEMOTAXIS_TRANSDUC_2"/>
    <property type="match status" value="1"/>
</dbReference>
<keyword evidence="2" id="KW-0175">Coiled coil</keyword>
<comment type="caution">
    <text evidence="5">The sequence shown here is derived from an EMBL/GenBank/DDBJ whole genome shotgun (WGS) entry which is preliminary data.</text>
</comment>
<evidence type="ECO:0000256" key="1">
    <source>
        <dbReference type="PROSITE-ProRule" id="PRU00284"/>
    </source>
</evidence>
<gene>
    <name evidence="5" type="ORF">MCU_00278</name>
</gene>
<accession>A0ABN0GMU7</accession>
<sequence>MKIPDHSHEYLIPVATEEEIREGLSQDVVVVPKLLGTASLYSYETFAPLEQVVNARQEAEKAMARANGAQQVAEEAKSVSEQALAEVTKTGEAVTSVTATANVAKDTADSAKGLAEEAKNASDAAKHMAEETKAAVDRATGEVSNTKGSLATALESFAEVKQVSDSAMNVSTEAKRLADASKTIAERAEQTAREASQTATETTQVSATAVATCHEVKTVATQARLKADGAKQTADDAKDMAKEAKGLSERATDSVTELTKRVSQVEKSVETALTEAREAKEKLEEAKGTGEQALQTASEAKGLAESAKSAADSVTEKVEQALKEANDAKSKAEGLETIVDEAKSTSDQASQTASSSKNLSEEAKQEASLAKTAAEEAKNALTQVQEKAESNSDSISKLQVNVNSLSTDFSESARFVQPQRILEADLQKRRGIIINNGAFFRCYHGEEHGNRYTLHRLTMGMSLPIIQPLEAGKDYYIYIMPTLTDDDEISFSISDNPTAPDGYTEDNSEKIGGFHTLCADVGEIEDHPLSGYQAGDILPDSVWCLNHRPRSDPEGMVYDPWKNIWVDIYLQSGTDENTKSAYGVPITSNRSYSDHHVDFSSVNKRFLTSDEFASCMYGINSGTSIIGNKAPSPKTSGGHVDTANRRMISYIGCEDGCGYVWQFLSGCYPVTKWHTGEQSSSLRVDVNVMLGGGDWSGDASNGEFARNFAHSRYD</sequence>
<dbReference type="SUPFAM" id="SSF141658">
    <property type="entry name" value="Bacteriophage trimeric proteins domain"/>
    <property type="match status" value="1"/>
</dbReference>
<keyword evidence="1" id="KW-0807">Transducer</keyword>
<evidence type="ECO:0000313" key="5">
    <source>
        <dbReference type="EMBL" id="EJF84700.1"/>
    </source>
</evidence>
<feature type="region of interest" description="Disordered" evidence="3">
    <location>
        <begin position="228"/>
        <end position="255"/>
    </location>
</feature>
<feature type="region of interest" description="Disordered" evidence="3">
    <location>
        <begin position="279"/>
        <end position="308"/>
    </location>
</feature>
<dbReference type="InterPro" id="IPR016187">
    <property type="entry name" value="CTDL_fold"/>
</dbReference>
<dbReference type="RefSeq" id="WP_005773394.1">
    <property type="nucleotide sequence ID" value="NZ_JH725139.1"/>
</dbReference>
<feature type="region of interest" description="Disordered" evidence="3">
    <location>
        <begin position="341"/>
        <end position="374"/>
    </location>
</feature>
<evidence type="ECO:0000313" key="6">
    <source>
        <dbReference type="Proteomes" id="UP000008942"/>
    </source>
</evidence>
<name>A0ABN0GMU7_BAREL</name>
<keyword evidence="6" id="KW-1185">Reference proteome</keyword>
<dbReference type="InterPro" id="IPR054114">
    <property type="entry name" value="Mtd_2nd"/>
</dbReference>
<dbReference type="Gene3D" id="3.90.1580.10">
    <property type="entry name" value="paralog of FGE (formylglycine-generating enzyme)"/>
    <property type="match status" value="1"/>
</dbReference>
<evidence type="ECO:0000256" key="3">
    <source>
        <dbReference type="SAM" id="MobiDB-lite"/>
    </source>
</evidence>